<gene>
    <name evidence="11" type="ORF">BJ878DRAFT_423683</name>
</gene>
<keyword evidence="8" id="KW-0539">Nucleus</keyword>
<dbReference type="FunFam" id="3.40.50.300:FF:001691">
    <property type="entry name" value="Probable ATP-dependent kinase TDA10"/>
    <property type="match status" value="1"/>
</dbReference>
<comment type="similarity">
    <text evidence="9">Belongs to the GLYK kinase family.</text>
</comment>
<name>A0A9P7Z0Z1_9HELO</name>
<evidence type="ECO:0000256" key="6">
    <source>
        <dbReference type="ARBA" id="ARBA00022777"/>
    </source>
</evidence>
<keyword evidence="5" id="KW-0547">Nucleotide-binding</keyword>
<evidence type="ECO:0000256" key="7">
    <source>
        <dbReference type="ARBA" id="ARBA00022840"/>
    </source>
</evidence>
<comment type="subcellular location">
    <subcellularLocation>
        <location evidence="2">Cytoplasm</location>
    </subcellularLocation>
    <subcellularLocation>
        <location evidence="1">Nucleus</location>
    </subcellularLocation>
</comment>
<keyword evidence="11" id="KW-0378">Hydrolase</keyword>
<keyword evidence="7" id="KW-0067">ATP-binding</keyword>
<evidence type="ECO:0000256" key="4">
    <source>
        <dbReference type="ARBA" id="ARBA00022679"/>
    </source>
</evidence>
<evidence type="ECO:0000256" key="9">
    <source>
        <dbReference type="ARBA" id="ARBA00061312"/>
    </source>
</evidence>
<dbReference type="GO" id="GO:0005524">
    <property type="term" value="F:ATP binding"/>
    <property type="evidence" value="ECO:0007669"/>
    <property type="project" value="UniProtKB-KW"/>
</dbReference>
<keyword evidence="3" id="KW-0963">Cytoplasm</keyword>
<dbReference type="PANTHER" id="PTHR10285">
    <property type="entry name" value="URIDINE KINASE"/>
    <property type="match status" value="1"/>
</dbReference>
<dbReference type="EMBL" id="MU253980">
    <property type="protein sequence ID" value="KAG9243414.1"/>
    <property type="molecule type" value="Genomic_DNA"/>
</dbReference>
<keyword evidence="4" id="KW-0808">Transferase</keyword>
<protein>
    <submittedName>
        <fullName evidence="11">P-loop containing nucleoside triphosphate hydrolase protein</fullName>
    </submittedName>
</protein>
<reference evidence="11" key="1">
    <citation type="journal article" date="2021" name="IMA Fungus">
        <title>Genomic characterization of three marine fungi, including Emericellopsis atlantica sp. nov. with signatures of a generalist lifestyle and marine biomass degradation.</title>
        <authorList>
            <person name="Hagestad O.C."/>
            <person name="Hou L."/>
            <person name="Andersen J.H."/>
            <person name="Hansen E.H."/>
            <person name="Altermark B."/>
            <person name="Li C."/>
            <person name="Kuhnert E."/>
            <person name="Cox R.J."/>
            <person name="Crous P.W."/>
            <person name="Spatafora J.W."/>
            <person name="Lail K."/>
            <person name="Amirebrahimi M."/>
            <person name="Lipzen A."/>
            <person name="Pangilinan J."/>
            <person name="Andreopoulos W."/>
            <person name="Hayes R.D."/>
            <person name="Ng V."/>
            <person name="Grigoriev I.V."/>
            <person name="Jackson S.A."/>
            <person name="Sutton T.D.S."/>
            <person name="Dobson A.D.W."/>
            <person name="Rama T."/>
        </authorList>
    </citation>
    <scope>NUCLEOTIDE SEQUENCE</scope>
    <source>
        <strain evidence="11">TRa3180A</strain>
    </source>
</reference>
<accession>A0A9P7Z0Z1</accession>
<keyword evidence="6" id="KW-0418">Kinase</keyword>
<evidence type="ECO:0000256" key="5">
    <source>
        <dbReference type="ARBA" id="ARBA00022741"/>
    </source>
</evidence>
<sequence>MSEVTLSYTAKPSTGGSAPAVTDDKSEHCIPFILSRLSDLNPTASGRPFIIGLNGVQGAGKTTLVSTLADTLQARGLETLVLSIDDLYLTHDDQVSLAQSQPDNALMQHRGEPGTHDIQLLNSIFDSLITGGEVAIPSYDKSLFNGAGDRAPTSTWKTVNSPGTSPIRVIILEGWLVGFHSLDPSNITSLAAKPSVTLHTYPLSSLLFVNEKLQEYEKTWYLFDAFIHIDAKELSYVYEWRQQQERRLREKEMGMTEEQVKNFVDGYFPAYEMFTEGVQAGVLKGKDGAQLRLTVGRDRKVEKVEVI</sequence>
<evidence type="ECO:0000256" key="3">
    <source>
        <dbReference type="ARBA" id="ARBA00022490"/>
    </source>
</evidence>
<dbReference type="GO" id="GO:0005634">
    <property type="term" value="C:nucleus"/>
    <property type="evidence" value="ECO:0007669"/>
    <property type="project" value="UniProtKB-SubCell"/>
</dbReference>
<evidence type="ECO:0000256" key="10">
    <source>
        <dbReference type="SAM" id="MobiDB-lite"/>
    </source>
</evidence>
<dbReference type="InterPro" id="IPR027417">
    <property type="entry name" value="P-loop_NTPase"/>
</dbReference>
<dbReference type="GO" id="GO:0005737">
    <property type="term" value="C:cytoplasm"/>
    <property type="evidence" value="ECO:0007669"/>
    <property type="project" value="UniProtKB-SubCell"/>
</dbReference>
<keyword evidence="12" id="KW-1185">Reference proteome</keyword>
<dbReference type="AlphaFoldDB" id="A0A9P7Z0Z1"/>
<dbReference type="SUPFAM" id="SSF52540">
    <property type="entry name" value="P-loop containing nucleoside triphosphate hydrolases"/>
    <property type="match status" value="1"/>
</dbReference>
<evidence type="ECO:0000256" key="1">
    <source>
        <dbReference type="ARBA" id="ARBA00004123"/>
    </source>
</evidence>
<feature type="compositionally biased region" description="Polar residues" evidence="10">
    <location>
        <begin position="1"/>
        <end position="16"/>
    </location>
</feature>
<dbReference type="OrthoDB" id="347435at2759"/>
<evidence type="ECO:0000313" key="11">
    <source>
        <dbReference type="EMBL" id="KAG9243414.1"/>
    </source>
</evidence>
<dbReference type="Gene3D" id="3.40.50.300">
    <property type="entry name" value="P-loop containing nucleotide triphosphate hydrolases"/>
    <property type="match status" value="1"/>
</dbReference>
<dbReference type="GO" id="GO:0016787">
    <property type="term" value="F:hydrolase activity"/>
    <property type="evidence" value="ECO:0007669"/>
    <property type="project" value="UniProtKB-KW"/>
</dbReference>
<feature type="region of interest" description="Disordered" evidence="10">
    <location>
        <begin position="1"/>
        <end position="23"/>
    </location>
</feature>
<evidence type="ECO:0000256" key="8">
    <source>
        <dbReference type="ARBA" id="ARBA00023242"/>
    </source>
</evidence>
<evidence type="ECO:0000256" key="2">
    <source>
        <dbReference type="ARBA" id="ARBA00004496"/>
    </source>
</evidence>
<evidence type="ECO:0000313" key="12">
    <source>
        <dbReference type="Proteomes" id="UP000887226"/>
    </source>
</evidence>
<comment type="caution">
    <text evidence="11">The sequence shown here is derived from an EMBL/GenBank/DDBJ whole genome shotgun (WGS) entry which is preliminary data.</text>
</comment>
<dbReference type="GO" id="GO:0016301">
    <property type="term" value="F:kinase activity"/>
    <property type="evidence" value="ECO:0007669"/>
    <property type="project" value="UniProtKB-KW"/>
</dbReference>
<proteinExistence type="inferred from homology"/>
<dbReference type="Pfam" id="PF03308">
    <property type="entry name" value="MeaB"/>
    <property type="match status" value="1"/>
</dbReference>
<organism evidence="11 12">
    <name type="scientific">Calycina marina</name>
    <dbReference type="NCBI Taxonomy" id="1763456"/>
    <lineage>
        <taxon>Eukaryota</taxon>
        <taxon>Fungi</taxon>
        <taxon>Dikarya</taxon>
        <taxon>Ascomycota</taxon>
        <taxon>Pezizomycotina</taxon>
        <taxon>Leotiomycetes</taxon>
        <taxon>Helotiales</taxon>
        <taxon>Pezizellaceae</taxon>
        <taxon>Calycina</taxon>
    </lineage>
</organism>
<dbReference type="Proteomes" id="UP000887226">
    <property type="component" value="Unassembled WGS sequence"/>
</dbReference>